<evidence type="ECO:0000313" key="2">
    <source>
        <dbReference type="EMBL" id="KAL0063360.1"/>
    </source>
</evidence>
<gene>
    <name evidence="2" type="ORF">AAF712_009755</name>
</gene>
<proteinExistence type="predicted"/>
<evidence type="ECO:0008006" key="4">
    <source>
        <dbReference type="Google" id="ProtNLM"/>
    </source>
</evidence>
<comment type="caution">
    <text evidence="2">The sequence shown here is derived from an EMBL/GenBank/DDBJ whole genome shotgun (WGS) entry which is preliminary data.</text>
</comment>
<feature type="transmembrane region" description="Helical" evidence="1">
    <location>
        <begin position="31"/>
        <end position="52"/>
    </location>
</feature>
<keyword evidence="1" id="KW-0812">Transmembrane</keyword>
<evidence type="ECO:0000256" key="1">
    <source>
        <dbReference type="SAM" id="Phobius"/>
    </source>
</evidence>
<keyword evidence="3" id="KW-1185">Reference proteome</keyword>
<feature type="transmembrane region" description="Helical" evidence="1">
    <location>
        <begin position="159"/>
        <end position="180"/>
    </location>
</feature>
<dbReference type="EMBL" id="JBBXMP010000083">
    <property type="protein sequence ID" value="KAL0063360.1"/>
    <property type="molecule type" value="Genomic_DNA"/>
</dbReference>
<sequence>MRLQAVSRLELEVDATDVVAQATCVPDHGGFVVLPLLQSVSFPCLYVGVLYSEPPGGLLIFGIGLETGTAACTAAVLLCVIFYGSSKVLIYCFLVEKVHLVWSPTTGIGGRLKSRVWLACMSLNVGYLVVVFLMCLGLIHYHRDDGLCIIGIKPFSSITLLVFDLFITIVLNVLFLFPLIRSKIANPRLRAVAIRTAFASIVALVTSTVNIAVVTAMKGHELGWVCLGSCAADVILNALTIFYITSSSDVSGHLTDAQRA</sequence>
<protein>
    <recommendedName>
        <fullName evidence="4">Transmembrane protein</fullName>
    </recommendedName>
</protein>
<organism evidence="2 3">
    <name type="scientific">Marasmius tenuissimus</name>
    <dbReference type="NCBI Taxonomy" id="585030"/>
    <lineage>
        <taxon>Eukaryota</taxon>
        <taxon>Fungi</taxon>
        <taxon>Dikarya</taxon>
        <taxon>Basidiomycota</taxon>
        <taxon>Agaricomycotina</taxon>
        <taxon>Agaricomycetes</taxon>
        <taxon>Agaricomycetidae</taxon>
        <taxon>Agaricales</taxon>
        <taxon>Marasmiineae</taxon>
        <taxon>Marasmiaceae</taxon>
        <taxon>Marasmius</taxon>
    </lineage>
</organism>
<dbReference type="Proteomes" id="UP001437256">
    <property type="component" value="Unassembled WGS sequence"/>
</dbReference>
<dbReference type="PANTHER" id="PTHR38848:SF3">
    <property type="entry name" value="G-PROTEIN COUPLED RECEPTORS FAMILY 3 PROFILE DOMAIN-CONTAINING PROTEIN"/>
    <property type="match status" value="1"/>
</dbReference>
<feature type="transmembrane region" description="Helical" evidence="1">
    <location>
        <begin position="192"/>
        <end position="216"/>
    </location>
</feature>
<reference evidence="2 3" key="1">
    <citation type="submission" date="2024-05" db="EMBL/GenBank/DDBJ databases">
        <title>A draft genome resource for the thread blight pathogen Marasmius tenuissimus strain MS-2.</title>
        <authorList>
            <person name="Yulfo-Soto G.E."/>
            <person name="Baruah I.K."/>
            <person name="Amoako-Attah I."/>
            <person name="Bukari Y."/>
            <person name="Meinhardt L.W."/>
            <person name="Bailey B.A."/>
            <person name="Cohen S.P."/>
        </authorList>
    </citation>
    <scope>NUCLEOTIDE SEQUENCE [LARGE SCALE GENOMIC DNA]</scope>
    <source>
        <strain evidence="2 3">MS-2</strain>
    </source>
</reference>
<name>A0ABR2ZNY9_9AGAR</name>
<keyword evidence="1" id="KW-0472">Membrane</keyword>
<feature type="transmembrane region" description="Helical" evidence="1">
    <location>
        <begin position="222"/>
        <end position="244"/>
    </location>
</feature>
<accession>A0ABR2ZNY9</accession>
<feature type="transmembrane region" description="Helical" evidence="1">
    <location>
        <begin position="116"/>
        <end position="139"/>
    </location>
</feature>
<dbReference type="PANTHER" id="PTHR38848">
    <property type="entry name" value="G-PROTEIN COUPLED RECEPTORS FAMILY 3 PROFILE DOMAIN-CONTAINING PROTEIN"/>
    <property type="match status" value="1"/>
</dbReference>
<keyword evidence="1" id="KW-1133">Transmembrane helix</keyword>
<evidence type="ECO:0000313" key="3">
    <source>
        <dbReference type="Proteomes" id="UP001437256"/>
    </source>
</evidence>